<reference evidence="3" key="1">
    <citation type="journal article" date="2020" name="Stud. Mycol.">
        <title>101 Dothideomycetes genomes: a test case for predicting lifestyles and emergence of pathogens.</title>
        <authorList>
            <person name="Haridas S."/>
            <person name="Albert R."/>
            <person name="Binder M."/>
            <person name="Bloem J."/>
            <person name="Labutti K."/>
            <person name="Salamov A."/>
            <person name="Andreopoulos B."/>
            <person name="Baker S."/>
            <person name="Barry K."/>
            <person name="Bills G."/>
            <person name="Bluhm B."/>
            <person name="Cannon C."/>
            <person name="Castanera R."/>
            <person name="Culley D."/>
            <person name="Daum C."/>
            <person name="Ezra D."/>
            <person name="Gonzalez J."/>
            <person name="Henrissat B."/>
            <person name="Kuo A."/>
            <person name="Liang C."/>
            <person name="Lipzen A."/>
            <person name="Lutzoni F."/>
            <person name="Magnuson J."/>
            <person name="Mondo S."/>
            <person name="Nolan M."/>
            <person name="Ohm R."/>
            <person name="Pangilinan J."/>
            <person name="Park H.-J."/>
            <person name="Ramirez L."/>
            <person name="Alfaro M."/>
            <person name="Sun H."/>
            <person name="Tritt A."/>
            <person name="Yoshinaga Y."/>
            <person name="Zwiers L.-H."/>
            <person name="Turgeon B."/>
            <person name="Goodwin S."/>
            <person name="Spatafora J."/>
            <person name="Crous P."/>
            <person name="Grigoriev I."/>
        </authorList>
    </citation>
    <scope>NUCLEOTIDE SEQUENCE</scope>
    <source>
        <strain evidence="3">CBS 133067</strain>
    </source>
</reference>
<accession>A0A9P4I9D3</accession>
<proteinExistence type="inferred from homology"/>
<dbReference type="GO" id="GO:0016491">
    <property type="term" value="F:oxidoreductase activity"/>
    <property type="evidence" value="ECO:0007669"/>
    <property type="project" value="InterPro"/>
</dbReference>
<dbReference type="OrthoDB" id="3454835at2759"/>
<evidence type="ECO:0000259" key="2">
    <source>
        <dbReference type="Pfam" id="PF07110"/>
    </source>
</evidence>
<evidence type="ECO:0000256" key="1">
    <source>
        <dbReference type="ARBA" id="ARBA00005986"/>
    </source>
</evidence>
<dbReference type="InterPro" id="IPR009799">
    <property type="entry name" value="EthD_dom"/>
</dbReference>
<evidence type="ECO:0000313" key="4">
    <source>
        <dbReference type="Proteomes" id="UP000799772"/>
    </source>
</evidence>
<name>A0A9P4I9D3_9PEZI</name>
<comment type="caution">
    <text evidence="3">The sequence shown here is derived from an EMBL/GenBank/DDBJ whole genome shotgun (WGS) entry which is preliminary data.</text>
</comment>
<dbReference type="SUPFAM" id="SSF54909">
    <property type="entry name" value="Dimeric alpha+beta barrel"/>
    <property type="match status" value="1"/>
</dbReference>
<protein>
    <recommendedName>
        <fullName evidence="2">EthD domain-containing protein</fullName>
    </recommendedName>
</protein>
<gene>
    <name evidence="3" type="ORF">NA57DRAFT_60023</name>
</gene>
<dbReference type="Gene3D" id="3.30.70.100">
    <property type="match status" value="1"/>
</dbReference>
<keyword evidence="4" id="KW-1185">Reference proteome</keyword>
<dbReference type="EMBL" id="ML978132">
    <property type="protein sequence ID" value="KAF2095288.1"/>
    <property type="molecule type" value="Genomic_DNA"/>
</dbReference>
<comment type="similarity">
    <text evidence="1">Belongs to the tpcK family.</text>
</comment>
<dbReference type="InterPro" id="IPR011008">
    <property type="entry name" value="Dimeric_a/b-barrel"/>
</dbReference>
<sequence>MAQDPPRVNHSFSLSQLSYDKPPNIKPYIRISMFFNKKPGISYEFFQNHWHHVHADLVTSMRAYKECNLLRYNQFHQTPEHKELAKKIGLPSMEWDACTEFWFERIEDFDKFTKSEEYAKATQDGIKVMVGYDNLIYGEAVPGYGKDGVVKGDIEKLHGT</sequence>
<dbReference type="Proteomes" id="UP000799772">
    <property type="component" value="Unassembled WGS sequence"/>
</dbReference>
<organism evidence="3 4">
    <name type="scientific">Rhizodiscina lignyota</name>
    <dbReference type="NCBI Taxonomy" id="1504668"/>
    <lineage>
        <taxon>Eukaryota</taxon>
        <taxon>Fungi</taxon>
        <taxon>Dikarya</taxon>
        <taxon>Ascomycota</taxon>
        <taxon>Pezizomycotina</taxon>
        <taxon>Dothideomycetes</taxon>
        <taxon>Pleosporomycetidae</taxon>
        <taxon>Aulographales</taxon>
        <taxon>Rhizodiscinaceae</taxon>
        <taxon>Rhizodiscina</taxon>
    </lineage>
</organism>
<evidence type="ECO:0000313" key="3">
    <source>
        <dbReference type="EMBL" id="KAF2095288.1"/>
    </source>
</evidence>
<feature type="domain" description="EthD" evidence="2">
    <location>
        <begin position="38"/>
        <end position="124"/>
    </location>
</feature>
<dbReference type="Pfam" id="PF07110">
    <property type="entry name" value="EthD"/>
    <property type="match status" value="1"/>
</dbReference>
<dbReference type="AlphaFoldDB" id="A0A9P4I9D3"/>